<dbReference type="InterPro" id="IPR027417">
    <property type="entry name" value="P-loop_NTPase"/>
</dbReference>
<dbReference type="CDD" id="cd03215">
    <property type="entry name" value="ABC_Carb_Monos_II"/>
    <property type="match status" value="1"/>
</dbReference>
<keyword evidence="9 11" id="KW-1278">Translocase</keyword>
<dbReference type="InterPro" id="IPR017871">
    <property type="entry name" value="ABC_transporter-like_CS"/>
</dbReference>
<dbReference type="InterPro" id="IPR050107">
    <property type="entry name" value="ABC_carbohydrate_import_ATPase"/>
</dbReference>
<dbReference type="PANTHER" id="PTHR43790:SF7">
    <property type="entry name" value="GALACTOSE_METHYL GALACTOSIDE IMPORT ATP-BINDING PROTEIN MGLA"/>
    <property type="match status" value="1"/>
</dbReference>
<evidence type="ECO:0000256" key="7">
    <source>
        <dbReference type="ARBA" id="ARBA00022741"/>
    </source>
</evidence>
<accession>A0A380NL06</accession>
<dbReference type="Proteomes" id="UP000255367">
    <property type="component" value="Unassembled WGS sequence"/>
</dbReference>
<dbReference type="GO" id="GO:0005524">
    <property type="term" value="F:ATP binding"/>
    <property type="evidence" value="ECO:0007669"/>
    <property type="project" value="UniProtKB-UniRule"/>
</dbReference>
<dbReference type="Pfam" id="PF00005">
    <property type="entry name" value="ABC_tran"/>
    <property type="match status" value="2"/>
</dbReference>
<evidence type="ECO:0000256" key="10">
    <source>
        <dbReference type="ARBA" id="ARBA00023136"/>
    </source>
</evidence>
<evidence type="ECO:0000256" key="3">
    <source>
        <dbReference type="ARBA" id="ARBA00022448"/>
    </source>
</evidence>
<dbReference type="OrthoDB" id="9766104at2"/>
<dbReference type="EMBL" id="UHIO01000001">
    <property type="protein sequence ID" value="SUP43287.1"/>
    <property type="molecule type" value="Genomic_DNA"/>
</dbReference>
<keyword evidence="13" id="KW-0378">Hydrolase</keyword>
<dbReference type="InterPro" id="IPR003593">
    <property type="entry name" value="AAA+_ATPase"/>
</dbReference>
<organism evidence="13 14">
    <name type="scientific">Veillonella criceti</name>
    <dbReference type="NCBI Taxonomy" id="103891"/>
    <lineage>
        <taxon>Bacteria</taxon>
        <taxon>Bacillati</taxon>
        <taxon>Bacillota</taxon>
        <taxon>Negativicutes</taxon>
        <taxon>Veillonellales</taxon>
        <taxon>Veillonellaceae</taxon>
        <taxon>Veillonella</taxon>
    </lineage>
</organism>
<keyword evidence="3 11" id="KW-0813">Transport</keyword>
<dbReference type="GO" id="GO:0005886">
    <property type="term" value="C:plasma membrane"/>
    <property type="evidence" value="ECO:0007669"/>
    <property type="project" value="UniProtKB-SubCell"/>
</dbReference>
<dbReference type="AlphaFoldDB" id="A0A380NL06"/>
<dbReference type="EC" id="7.5.2.11" evidence="11"/>
<reference evidence="13 14" key="1">
    <citation type="submission" date="2018-06" db="EMBL/GenBank/DDBJ databases">
        <authorList>
            <consortium name="Pathogen Informatics"/>
            <person name="Doyle S."/>
        </authorList>
    </citation>
    <scope>NUCLEOTIDE SEQUENCE [LARGE SCALE GENOMIC DNA]</scope>
    <source>
        <strain evidence="13 14">NCTC12020</strain>
    </source>
</reference>
<keyword evidence="5 11" id="KW-0762">Sugar transport</keyword>
<keyword evidence="6" id="KW-0677">Repeat</keyword>
<comment type="catalytic activity">
    <reaction evidence="11">
        <text>D-galactose(out) + ATP + H2O = D-galactose(in) + ADP + phosphate + H(+)</text>
        <dbReference type="Rhea" id="RHEA:60156"/>
        <dbReference type="ChEBI" id="CHEBI:4139"/>
        <dbReference type="ChEBI" id="CHEBI:15377"/>
        <dbReference type="ChEBI" id="CHEBI:15378"/>
        <dbReference type="ChEBI" id="CHEBI:30616"/>
        <dbReference type="ChEBI" id="CHEBI:43474"/>
        <dbReference type="ChEBI" id="CHEBI:456216"/>
        <dbReference type="EC" id="7.5.2.11"/>
    </reaction>
</comment>
<evidence type="ECO:0000256" key="6">
    <source>
        <dbReference type="ARBA" id="ARBA00022737"/>
    </source>
</evidence>
<dbReference type="GO" id="GO:0043211">
    <property type="term" value="F:ABC-type carbohydrate transporter activity"/>
    <property type="evidence" value="ECO:0007669"/>
    <property type="project" value="UniProtKB-UniRule"/>
</dbReference>
<dbReference type="FunFam" id="3.40.50.300:FF:000126">
    <property type="entry name" value="Galactose/methyl galactoside import ATP-binding protein MglA"/>
    <property type="match status" value="1"/>
</dbReference>
<evidence type="ECO:0000256" key="8">
    <source>
        <dbReference type="ARBA" id="ARBA00022840"/>
    </source>
</evidence>
<comment type="function">
    <text evidence="11">Part of an ABC transporter complex involved in carbohydrate import. Could be involved in ribose, galactose and/or methyl galactoside import. Responsible for energy coupling to the transport system.</text>
</comment>
<dbReference type="Gene3D" id="3.40.50.300">
    <property type="entry name" value="P-loop containing nucleotide triphosphate hydrolases"/>
    <property type="match status" value="2"/>
</dbReference>
<keyword evidence="14" id="KW-1185">Reference proteome</keyword>
<keyword evidence="8 11" id="KW-0067">ATP-binding</keyword>
<evidence type="ECO:0000256" key="5">
    <source>
        <dbReference type="ARBA" id="ARBA00022597"/>
    </source>
</evidence>
<dbReference type="PROSITE" id="PS00211">
    <property type="entry name" value="ABC_TRANSPORTER_1"/>
    <property type="match status" value="1"/>
</dbReference>
<sequence length="503" mass="56193">MSEYILEMQHITKSFPGVKALNDVSLRLRPGSVHALMGENGAGKSTLMKCLFGIYKQDEGQIILNGEPVEIADSRTALELGISMIHQELYPVLQRNVMENLWLGRFPTKQYGPLKLVDHKKMKDDTLALFKEIDVDIDPEELAGHLSVSKLQSIEIAKAVSHSSRIIVMDEPTSSLTSDEVEHLFKIIESLKAKGVAIIYISHKMEEILRISDEVTIMRDGNYIGTWPSEELTTDLIIKRMVGREMTQLFPEKTNEPGEEVLRVEGMTSIRDHSFKDVNFSLHKGEVLGIGGLVGAQRTEVIEALFGLRHLASGKIFIHGKEVKIKSPRDAKKHHIALLTEERRATGIFPMLNIVDNNTIACMPKYRNKAGLLNDKLREIDTQEGVTSLRIKTPDTQTRIQSLSGGNQQKVLISRWLNTNPEILLLDEPTRGIDVGAKYEIYTIINRLASQGKSVIMISSEMSELLGMSDRIMVMSNGIMEGIIDAKEATEEKIMELATAGLV</sequence>
<dbReference type="SMART" id="SM00382">
    <property type="entry name" value="AAA"/>
    <property type="match status" value="2"/>
</dbReference>
<evidence type="ECO:0000256" key="1">
    <source>
        <dbReference type="ARBA" id="ARBA00004202"/>
    </source>
</evidence>
<evidence type="ECO:0000256" key="11">
    <source>
        <dbReference type="RuleBase" id="RU367029"/>
    </source>
</evidence>
<protein>
    <recommendedName>
        <fullName evidence="11">Ribose/galactose/methyl galactoside import ATP-binding protein</fullName>
        <ecNumber evidence="11">7.5.2.11</ecNumber>
    </recommendedName>
</protein>
<feature type="domain" description="ABC transporter" evidence="12">
    <location>
        <begin position="6"/>
        <end position="245"/>
    </location>
</feature>
<name>A0A380NL06_9FIRM</name>
<evidence type="ECO:0000256" key="4">
    <source>
        <dbReference type="ARBA" id="ARBA00022475"/>
    </source>
</evidence>
<comment type="similarity">
    <text evidence="11">Belongs to the ABC transporter superfamily.</text>
</comment>
<dbReference type="CDD" id="cd03216">
    <property type="entry name" value="ABC_Carb_Monos_I"/>
    <property type="match status" value="1"/>
</dbReference>
<dbReference type="FunFam" id="3.40.50.300:FF:000127">
    <property type="entry name" value="Ribose import ATP-binding protein RbsA"/>
    <property type="match status" value="1"/>
</dbReference>
<evidence type="ECO:0000313" key="14">
    <source>
        <dbReference type="Proteomes" id="UP000255367"/>
    </source>
</evidence>
<dbReference type="SUPFAM" id="SSF52540">
    <property type="entry name" value="P-loop containing nucleoside triphosphate hydrolases"/>
    <property type="match status" value="2"/>
</dbReference>
<evidence type="ECO:0000256" key="9">
    <source>
        <dbReference type="ARBA" id="ARBA00022967"/>
    </source>
</evidence>
<proteinExistence type="inferred from homology"/>
<gene>
    <name evidence="13" type="primary">mglA</name>
    <name evidence="13" type="ORF">NCTC12020_01133</name>
</gene>
<keyword evidence="10 11" id="KW-0472">Membrane</keyword>
<dbReference type="PROSITE" id="PS50893">
    <property type="entry name" value="ABC_TRANSPORTER_2"/>
    <property type="match status" value="2"/>
</dbReference>
<comment type="subcellular location">
    <subcellularLocation>
        <location evidence="2">Cell inner membrane</location>
    </subcellularLocation>
    <subcellularLocation>
        <location evidence="1 11">Cell membrane</location>
        <topology evidence="1 11">Peripheral membrane protein</topology>
    </subcellularLocation>
</comment>
<dbReference type="GO" id="GO:0016887">
    <property type="term" value="F:ATP hydrolysis activity"/>
    <property type="evidence" value="ECO:0007669"/>
    <property type="project" value="InterPro"/>
</dbReference>
<evidence type="ECO:0000259" key="12">
    <source>
        <dbReference type="PROSITE" id="PS50893"/>
    </source>
</evidence>
<dbReference type="GO" id="GO:0015749">
    <property type="term" value="P:monosaccharide transmembrane transport"/>
    <property type="evidence" value="ECO:0007669"/>
    <property type="project" value="UniProtKB-ARBA"/>
</dbReference>
<keyword evidence="4 11" id="KW-1003">Cell membrane</keyword>
<dbReference type="PANTHER" id="PTHR43790">
    <property type="entry name" value="CARBOHYDRATE TRANSPORT ATP-BINDING PROTEIN MG119-RELATED"/>
    <property type="match status" value="1"/>
</dbReference>
<feature type="domain" description="ABC transporter" evidence="12">
    <location>
        <begin position="256"/>
        <end position="502"/>
    </location>
</feature>
<evidence type="ECO:0000313" key="13">
    <source>
        <dbReference type="EMBL" id="SUP43287.1"/>
    </source>
</evidence>
<evidence type="ECO:0000256" key="2">
    <source>
        <dbReference type="ARBA" id="ARBA00004533"/>
    </source>
</evidence>
<dbReference type="InterPro" id="IPR003439">
    <property type="entry name" value="ABC_transporter-like_ATP-bd"/>
</dbReference>
<keyword evidence="7 11" id="KW-0547">Nucleotide-binding</keyword>
<dbReference type="RefSeq" id="WP_115310305.1">
    <property type="nucleotide sequence ID" value="NZ_UHIO01000001.1"/>
</dbReference>